<feature type="domain" description="Pyridoxamine 5'-phosphate oxidase N-terminal" evidence="2">
    <location>
        <begin position="24"/>
        <end position="150"/>
    </location>
</feature>
<evidence type="ECO:0000256" key="1">
    <source>
        <dbReference type="ARBA" id="ARBA00023002"/>
    </source>
</evidence>
<dbReference type="AlphaFoldDB" id="A0A0H5NIL8"/>
<dbReference type="GO" id="GO:0070967">
    <property type="term" value="F:coenzyme F420 binding"/>
    <property type="evidence" value="ECO:0007669"/>
    <property type="project" value="TreeGrafter"/>
</dbReference>
<evidence type="ECO:0000313" key="3">
    <source>
        <dbReference type="EMBL" id="CRY75810.1"/>
    </source>
</evidence>
<dbReference type="GO" id="GO:0016627">
    <property type="term" value="F:oxidoreductase activity, acting on the CH-CH group of donors"/>
    <property type="evidence" value="ECO:0007669"/>
    <property type="project" value="TreeGrafter"/>
</dbReference>
<dbReference type="PANTHER" id="PTHR35176">
    <property type="entry name" value="HEME OXYGENASE HI_0854-RELATED"/>
    <property type="match status" value="1"/>
</dbReference>
<dbReference type="PANTHER" id="PTHR35176:SF6">
    <property type="entry name" value="HEME OXYGENASE HI_0854-RELATED"/>
    <property type="match status" value="1"/>
</dbReference>
<accession>A0A0H5NIL8</accession>
<evidence type="ECO:0000313" key="4">
    <source>
        <dbReference type="Proteomes" id="UP000057820"/>
    </source>
</evidence>
<dbReference type="KEGG" id="nfr:ERS450000_01528"/>
<gene>
    <name evidence="3" type="ORF">ERS450000_01528</name>
</gene>
<dbReference type="InterPro" id="IPR012349">
    <property type="entry name" value="Split_barrel_FMN-bd"/>
</dbReference>
<name>A0A0H5NIL8_NOCFR</name>
<dbReference type="InterPro" id="IPR011576">
    <property type="entry name" value="Pyridox_Oxase_N"/>
</dbReference>
<evidence type="ECO:0000259" key="2">
    <source>
        <dbReference type="Pfam" id="PF01243"/>
    </source>
</evidence>
<keyword evidence="1" id="KW-0560">Oxidoreductase</keyword>
<dbReference type="Gene3D" id="2.30.110.10">
    <property type="entry name" value="Electron Transport, Fmn-binding Protein, Chain A"/>
    <property type="match status" value="1"/>
</dbReference>
<dbReference type="Pfam" id="PF01243">
    <property type="entry name" value="PNPOx_N"/>
    <property type="match status" value="1"/>
</dbReference>
<dbReference type="Proteomes" id="UP000057820">
    <property type="component" value="Chromosome 1"/>
</dbReference>
<dbReference type="EMBL" id="LN868938">
    <property type="protein sequence ID" value="CRY75810.1"/>
    <property type="molecule type" value="Genomic_DNA"/>
</dbReference>
<dbReference type="InterPro" id="IPR052019">
    <property type="entry name" value="F420H2_bilvrd_red/Heme_oxyg"/>
</dbReference>
<reference evidence="4" key="1">
    <citation type="submission" date="2015-03" db="EMBL/GenBank/DDBJ databases">
        <authorList>
            <consortium name="Pathogen Informatics"/>
        </authorList>
    </citation>
    <scope>NUCLEOTIDE SEQUENCE [LARGE SCALE GENOMIC DNA]</scope>
    <source>
        <strain evidence="4">NCTC11134</strain>
    </source>
</reference>
<organism evidence="3 4">
    <name type="scientific">Nocardia farcinica</name>
    <dbReference type="NCBI Taxonomy" id="37329"/>
    <lineage>
        <taxon>Bacteria</taxon>
        <taxon>Bacillati</taxon>
        <taxon>Actinomycetota</taxon>
        <taxon>Actinomycetes</taxon>
        <taxon>Mycobacteriales</taxon>
        <taxon>Nocardiaceae</taxon>
        <taxon>Nocardia</taxon>
    </lineage>
</organism>
<proteinExistence type="predicted"/>
<dbReference type="SUPFAM" id="SSF50475">
    <property type="entry name" value="FMN-binding split barrel"/>
    <property type="match status" value="1"/>
</dbReference>
<sequence>MFRLAGGVVPDPRPTLGGMPLSLEERQEFLTRPHSAALSVAAGPGRGPLLVPIWYQYRPGSDLWVLTGADSRKLRHIRDAGRFSIMVQQVEPTIRYVTVEGPVTGIEPMTDAQHREMVERYLPADKVESYLKAAEAYGPQVVVSMRPERWLSADLGSVDDM</sequence>
<dbReference type="GO" id="GO:0005829">
    <property type="term" value="C:cytosol"/>
    <property type="evidence" value="ECO:0007669"/>
    <property type="project" value="TreeGrafter"/>
</dbReference>
<protein>
    <submittedName>
        <fullName evidence="3">PPOX class probable F420-dependent enzyme</fullName>
    </submittedName>
</protein>